<comment type="caution">
    <text evidence="1">The sequence shown here is derived from an EMBL/GenBank/DDBJ whole genome shotgun (WGS) entry which is preliminary data.</text>
</comment>
<organism evidence="1 2">
    <name type="scientific">Mycobacterium kansasii</name>
    <dbReference type="NCBI Taxonomy" id="1768"/>
    <lineage>
        <taxon>Bacteria</taxon>
        <taxon>Bacillati</taxon>
        <taxon>Actinomycetota</taxon>
        <taxon>Actinomycetes</taxon>
        <taxon>Mycobacteriales</taxon>
        <taxon>Mycobacteriaceae</taxon>
        <taxon>Mycobacterium</taxon>
    </lineage>
</organism>
<dbReference type="AlphaFoldDB" id="A0A1V3WE58"/>
<reference evidence="1 2" key="1">
    <citation type="submission" date="2017-02" db="EMBL/GenBank/DDBJ databases">
        <title>Complete genome sequences of Mycobacterium kansasii strains isolated from rhesus macaques.</title>
        <authorList>
            <person name="Panda A."/>
            <person name="Nagaraj S."/>
            <person name="Zhao X."/>
            <person name="Tettelin H."/>
            <person name="Detolla L.J."/>
        </authorList>
    </citation>
    <scope>NUCLEOTIDE SEQUENCE [LARGE SCALE GENOMIC DNA]</scope>
    <source>
        <strain evidence="1 2">11-3469</strain>
    </source>
</reference>
<sequence>MPKAKCFNEALGYWCVARADRYAYEMQNEQEHALHQMMAAQYRMLTGK</sequence>
<evidence type="ECO:0000313" key="2">
    <source>
        <dbReference type="Proteomes" id="UP000188532"/>
    </source>
</evidence>
<accession>A0A1V3WE58</accession>
<dbReference type="EMBL" id="MVBN01000011">
    <property type="protein sequence ID" value="OOK65249.1"/>
    <property type="molecule type" value="Genomic_DNA"/>
</dbReference>
<dbReference type="Proteomes" id="UP000188532">
    <property type="component" value="Unassembled WGS sequence"/>
</dbReference>
<gene>
    <name evidence="1" type="ORF">BZL29_7903</name>
</gene>
<protein>
    <submittedName>
        <fullName evidence="1">Uncharacterized protein</fullName>
    </submittedName>
</protein>
<name>A0A1V3WE58_MYCKA</name>
<evidence type="ECO:0000313" key="1">
    <source>
        <dbReference type="EMBL" id="OOK65249.1"/>
    </source>
</evidence>
<proteinExistence type="predicted"/>